<evidence type="ECO:0000313" key="2">
    <source>
        <dbReference type="Proteomes" id="UP000566813"/>
    </source>
</evidence>
<name>A0A7X1FNM3_9SPHN</name>
<dbReference type="EMBL" id="JACLAW010000001">
    <property type="protein sequence ID" value="MBC2664066.1"/>
    <property type="molecule type" value="Genomic_DNA"/>
</dbReference>
<organism evidence="1 2">
    <name type="scientific">Novosphingobium flavum</name>
    <dbReference type="NCBI Taxonomy" id="1778672"/>
    <lineage>
        <taxon>Bacteria</taxon>
        <taxon>Pseudomonadati</taxon>
        <taxon>Pseudomonadota</taxon>
        <taxon>Alphaproteobacteria</taxon>
        <taxon>Sphingomonadales</taxon>
        <taxon>Sphingomonadaceae</taxon>
        <taxon>Novosphingobium</taxon>
    </lineage>
</organism>
<proteinExistence type="predicted"/>
<gene>
    <name evidence="1" type="ORF">H7F51_00890</name>
</gene>
<accession>A0A7X1FNM3</accession>
<reference evidence="1 2" key="1">
    <citation type="submission" date="2020-08" db="EMBL/GenBank/DDBJ databases">
        <title>The genome sequence of type strain Novosphingobium flavum NBRC 111647.</title>
        <authorList>
            <person name="Liu Y."/>
        </authorList>
    </citation>
    <scope>NUCLEOTIDE SEQUENCE [LARGE SCALE GENOMIC DNA]</scope>
    <source>
        <strain evidence="1 2">NBRC 111647</strain>
    </source>
</reference>
<evidence type="ECO:0000313" key="1">
    <source>
        <dbReference type="EMBL" id="MBC2664066.1"/>
    </source>
</evidence>
<protein>
    <submittedName>
        <fullName evidence="1">Uncharacterized protein</fullName>
    </submittedName>
</protein>
<dbReference type="AlphaFoldDB" id="A0A7X1FNM3"/>
<dbReference type="RefSeq" id="WP_185662317.1">
    <property type="nucleotide sequence ID" value="NZ_JACLAW010000001.1"/>
</dbReference>
<keyword evidence="2" id="KW-1185">Reference proteome</keyword>
<sequence>MMTREDRRKELAVLVGEMRDHPSADHTEMRERAWVLSRMMGRMMGGQAHR</sequence>
<dbReference type="Proteomes" id="UP000566813">
    <property type="component" value="Unassembled WGS sequence"/>
</dbReference>
<comment type="caution">
    <text evidence="1">The sequence shown here is derived from an EMBL/GenBank/DDBJ whole genome shotgun (WGS) entry which is preliminary data.</text>
</comment>